<dbReference type="InterPro" id="IPR029063">
    <property type="entry name" value="SAM-dependent_MTases_sf"/>
</dbReference>
<dbReference type="InterPro" id="IPR041698">
    <property type="entry name" value="Methyltransf_25"/>
</dbReference>
<evidence type="ECO:0000313" key="3">
    <source>
        <dbReference type="EMBL" id="EAQ50509.1"/>
    </source>
</evidence>
<dbReference type="GO" id="GO:0016740">
    <property type="term" value="F:transferase activity"/>
    <property type="evidence" value="ECO:0007669"/>
    <property type="project" value="UniProtKB-KW"/>
</dbReference>
<reference evidence="3 4" key="1">
    <citation type="journal article" date="2007" name="Nature">
        <title>Light stimulates growth of proteorhodopsin-containing marine Flavobacteria.</title>
        <authorList>
            <person name="Gomez-Consarnau L."/>
            <person name="Gonzalez J.M."/>
            <person name="Coll-Llado M."/>
            <person name="Gourdon P."/>
            <person name="Pascher T."/>
            <person name="Neutze R."/>
            <person name="Pedros-Alio C."/>
            <person name="Pinhassi J."/>
        </authorList>
    </citation>
    <scope>NUCLEOTIDE SEQUENCE [LARGE SCALE GENOMIC DNA]</scope>
    <source>
        <strain evidence="3 4">MED217</strain>
    </source>
</reference>
<name>A3XIW3_LEEBM</name>
<sequence length="212" mass="24203">MKEYPADFWNKMYGADEYRYGTKPNRFFKQQLDKLKSGNILLPAEGEGRNAVYAASQGWDISAFDISKKGRAKALRLAKERKVSITYELTGVLEFRSETQFDVIGLSYAHFPASIRNKAHKHLLQYLKPEGIVIFEAFAKAQLGNPSGGPKNEAMLFSVEEIKEEFPQLEFEFLKEVTIQLSEGNFHKGKAEVIRFVGINKMFKNHLSFIPI</sequence>
<dbReference type="STRING" id="398720.MED217_05737"/>
<dbReference type="RefSeq" id="WP_009779533.1">
    <property type="nucleotide sequence ID" value="NZ_CH672395.1"/>
</dbReference>
<evidence type="ECO:0000313" key="4">
    <source>
        <dbReference type="Proteomes" id="UP000001601"/>
    </source>
</evidence>
<dbReference type="PANTHER" id="PTHR43861">
    <property type="entry name" value="TRANS-ACONITATE 2-METHYLTRANSFERASE-RELATED"/>
    <property type="match status" value="1"/>
</dbReference>
<proteinExistence type="predicted"/>
<dbReference type="Proteomes" id="UP000001601">
    <property type="component" value="Unassembled WGS sequence"/>
</dbReference>
<gene>
    <name evidence="3" type="ORF">MED217_05737</name>
</gene>
<comment type="caution">
    <text evidence="3">The sequence shown here is derived from an EMBL/GenBank/DDBJ whole genome shotgun (WGS) entry which is preliminary data.</text>
</comment>
<organism evidence="3 4">
    <name type="scientific">Leeuwenhoekiella blandensis (strain CECT 7118 / CCUG 51940 / KCTC 22103 / MED217)</name>
    <name type="common">Flavobacterium sp. (strain MED217)</name>
    <dbReference type="NCBI Taxonomy" id="398720"/>
    <lineage>
        <taxon>Bacteria</taxon>
        <taxon>Pseudomonadati</taxon>
        <taxon>Bacteroidota</taxon>
        <taxon>Flavobacteriia</taxon>
        <taxon>Flavobacteriales</taxon>
        <taxon>Flavobacteriaceae</taxon>
        <taxon>Leeuwenhoekiella</taxon>
    </lineage>
</organism>
<dbReference type="AlphaFoldDB" id="A3XIW3"/>
<accession>A3XIW3</accession>
<evidence type="ECO:0000256" key="1">
    <source>
        <dbReference type="ARBA" id="ARBA00022679"/>
    </source>
</evidence>
<dbReference type="Pfam" id="PF13649">
    <property type="entry name" value="Methyltransf_25"/>
    <property type="match status" value="1"/>
</dbReference>
<keyword evidence="4" id="KW-1185">Reference proteome</keyword>
<protein>
    <recommendedName>
        <fullName evidence="2">Methyltransferase domain-containing protein</fullName>
    </recommendedName>
</protein>
<dbReference type="eggNOG" id="COG0500">
    <property type="taxonomic scope" value="Bacteria"/>
</dbReference>
<evidence type="ECO:0000259" key="2">
    <source>
        <dbReference type="Pfam" id="PF13649"/>
    </source>
</evidence>
<dbReference type="HOGENOM" id="CLU_056435_5_1_10"/>
<dbReference type="Gene3D" id="3.40.50.150">
    <property type="entry name" value="Vaccinia Virus protein VP39"/>
    <property type="match status" value="1"/>
</dbReference>
<feature type="domain" description="Methyltransferase" evidence="2">
    <location>
        <begin position="44"/>
        <end position="131"/>
    </location>
</feature>
<dbReference type="SUPFAM" id="SSF53335">
    <property type="entry name" value="S-adenosyl-L-methionine-dependent methyltransferases"/>
    <property type="match status" value="1"/>
</dbReference>
<dbReference type="PANTHER" id="PTHR43861:SF3">
    <property type="entry name" value="PUTATIVE (AFU_ORTHOLOGUE AFUA_2G14390)-RELATED"/>
    <property type="match status" value="1"/>
</dbReference>
<keyword evidence="1" id="KW-0808">Transferase</keyword>
<dbReference type="EMBL" id="AANC01000002">
    <property type="protein sequence ID" value="EAQ50509.1"/>
    <property type="molecule type" value="Genomic_DNA"/>
</dbReference>
<dbReference type="OrthoDB" id="9804312at2"/>